<dbReference type="PIRSF" id="PIRSF036492">
    <property type="entry name" value="ALDH"/>
    <property type="match status" value="1"/>
</dbReference>
<dbReference type="InterPro" id="IPR016161">
    <property type="entry name" value="Ald_DH/histidinol_DH"/>
</dbReference>
<accession>A0ABW5T3X1</accession>
<evidence type="ECO:0000256" key="1">
    <source>
        <dbReference type="ARBA" id="ARBA00009986"/>
    </source>
</evidence>
<comment type="similarity">
    <text evidence="1 3 5">Belongs to the aldehyde dehydrogenase family.</text>
</comment>
<dbReference type="SUPFAM" id="SSF53720">
    <property type="entry name" value="ALDH-like"/>
    <property type="match status" value="1"/>
</dbReference>
<evidence type="ECO:0000313" key="8">
    <source>
        <dbReference type="Proteomes" id="UP001597520"/>
    </source>
</evidence>
<name>A0ABW5T3X1_9BACI</name>
<proteinExistence type="inferred from homology"/>
<comment type="caution">
    <text evidence="7">The sequence shown here is derived from an EMBL/GenBank/DDBJ whole genome shotgun (WGS) entry which is preliminary data.</text>
</comment>
<keyword evidence="2 3" id="KW-0560">Oxidoreductase</keyword>
<dbReference type="InterPro" id="IPR016162">
    <property type="entry name" value="Ald_DH_N"/>
</dbReference>
<dbReference type="CDD" id="cd07099">
    <property type="entry name" value="ALDH_DDALDH"/>
    <property type="match status" value="1"/>
</dbReference>
<dbReference type="RefSeq" id="WP_380713732.1">
    <property type="nucleotide sequence ID" value="NZ_JBHUML010000005.1"/>
</dbReference>
<keyword evidence="8" id="KW-1185">Reference proteome</keyword>
<protein>
    <recommendedName>
        <fullName evidence="3">Aldehyde dehydrogenase</fullName>
    </recommendedName>
</protein>
<dbReference type="PROSITE" id="PS00687">
    <property type="entry name" value="ALDEHYDE_DEHYDR_GLU"/>
    <property type="match status" value="1"/>
</dbReference>
<dbReference type="Gene3D" id="3.40.309.10">
    <property type="entry name" value="Aldehyde Dehydrogenase, Chain A, domain 2"/>
    <property type="match status" value="1"/>
</dbReference>
<dbReference type="InterPro" id="IPR016163">
    <property type="entry name" value="Ald_DH_C"/>
</dbReference>
<feature type="domain" description="Aldehyde dehydrogenase" evidence="6">
    <location>
        <begin position="6"/>
        <end position="450"/>
    </location>
</feature>
<dbReference type="Proteomes" id="UP001597520">
    <property type="component" value="Unassembled WGS sequence"/>
</dbReference>
<dbReference type="Pfam" id="PF00171">
    <property type="entry name" value="Aldedh"/>
    <property type="match status" value="1"/>
</dbReference>
<organism evidence="7 8">
    <name type="scientific">Salibacterium lacus</name>
    <dbReference type="NCBI Taxonomy" id="1898109"/>
    <lineage>
        <taxon>Bacteria</taxon>
        <taxon>Bacillati</taxon>
        <taxon>Bacillota</taxon>
        <taxon>Bacilli</taxon>
        <taxon>Bacillales</taxon>
        <taxon>Bacillaceae</taxon>
    </lineage>
</organism>
<gene>
    <name evidence="7" type="ORF">ACFSUB_13155</name>
</gene>
<evidence type="ECO:0000256" key="2">
    <source>
        <dbReference type="ARBA" id="ARBA00023002"/>
    </source>
</evidence>
<dbReference type="PANTHER" id="PTHR11699">
    <property type="entry name" value="ALDEHYDE DEHYDROGENASE-RELATED"/>
    <property type="match status" value="1"/>
</dbReference>
<evidence type="ECO:0000259" key="6">
    <source>
        <dbReference type="Pfam" id="PF00171"/>
    </source>
</evidence>
<evidence type="ECO:0000256" key="3">
    <source>
        <dbReference type="PIRNR" id="PIRNR036492"/>
    </source>
</evidence>
<dbReference type="Gene3D" id="3.40.605.10">
    <property type="entry name" value="Aldehyde Dehydrogenase, Chain A, domain 1"/>
    <property type="match status" value="1"/>
</dbReference>
<evidence type="ECO:0000256" key="4">
    <source>
        <dbReference type="PROSITE-ProRule" id="PRU10007"/>
    </source>
</evidence>
<feature type="active site" evidence="4">
    <location>
        <position position="230"/>
    </location>
</feature>
<dbReference type="EMBL" id="JBHUML010000005">
    <property type="protein sequence ID" value="MFD2706410.1"/>
    <property type="molecule type" value="Genomic_DNA"/>
</dbReference>
<evidence type="ECO:0000313" key="7">
    <source>
        <dbReference type="EMBL" id="MFD2706410.1"/>
    </source>
</evidence>
<evidence type="ECO:0000256" key="5">
    <source>
        <dbReference type="RuleBase" id="RU003345"/>
    </source>
</evidence>
<dbReference type="InterPro" id="IPR012394">
    <property type="entry name" value="Aldehyde_DH_NAD(P)"/>
</dbReference>
<reference evidence="8" key="1">
    <citation type="journal article" date="2019" name="Int. J. Syst. Evol. Microbiol.">
        <title>The Global Catalogue of Microorganisms (GCM) 10K type strain sequencing project: providing services to taxonomists for standard genome sequencing and annotation.</title>
        <authorList>
            <consortium name="The Broad Institute Genomics Platform"/>
            <consortium name="The Broad Institute Genome Sequencing Center for Infectious Disease"/>
            <person name="Wu L."/>
            <person name="Ma J."/>
        </authorList>
    </citation>
    <scope>NUCLEOTIDE SEQUENCE [LARGE SCALE GENOMIC DNA]</scope>
    <source>
        <strain evidence="8">KCTC 33792</strain>
    </source>
</reference>
<sequence length="505" mass="55557">MVLKAQAPADGAVLGSFEETPVTEAGQIFENSREAQHSWGALSTVQRLSYLKRFRHVLVDLQEEIADIIAASTGKTKTDALTTEVMGAADALKHVEKEAPSVMSNEKVKTPIHFAGKASYINRKPRGTVLIVSPWNFPFQLAVSPVAEALAAGNTVILKPSEDTPMVGELLRRLSSLFPEHVMQVVMGDADLGEALTSEDPDFIHFTGSVSTGRKIQEKAAQKLIPTILELGGKDAMTVFEDANLQRAAKAAVWGSFHNSGQVCLSTERVFVQAGVYDSFLTEVKQEAAKLRQGKDEDADIGSMTTRRQYEHVKEQVQDALDQGAILETGRAPGDWDDSSLFIEPVILTNIKPSMALWSVETFGPVMPIMAFETEEEAVTLANDTEYGLGGSVFTSDIGRAERFTGRMRTGNMNINEVLVSVANFHLPYGGVKNSGIGKYHGRDGIRSFCIETSVLADKGTEDNEIIWYPNAGKYDLFLDMISNFWGRRRNWKSFIQSYMSLNKF</sequence>
<dbReference type="InterPro" id="IPR015590">
    <property type="entry name" value="Aldehyde_DH_dom"/>
</dbReference>
<dbReference type="InterPro" id="IPR029510">
    <property type="entry name" value="Ald_DH_CS_GLU"/>
</dbReference>